<evidence type="ECO:0000313" key="11">
    <source>
        <dbReference type="Proteomes" id="UP001497512"/>
    </source>
</evidence>
<evidence type="ECO:0008006" key="12">
    <source>
        <dbReference type="Google" id="ProtNLM"/>
    </source>
</evidence>
<feature type="domain" description="SMP-LTD" evidence="9">
    <location>
        <begin position="91"/>
        <end position="277"/>
    </location>
</feature>
<dbReference type="InterPro" id="IPR035892">
    <property type="entry name" value="C2_domain_sf"/>
</dbReference>
<gene>
    <name evidence="10" type="ORF">CSSPTR1EN2_LOCUS11261</name>
</gene>
<keyword evidence="5" id="KW-0472">Membrane</keyword>
<evidence type="ECO:0000256" key="5">
    <source>
        <dbReference type="ARBA" id="ARBA00023136"/>
    </source>
</evidence>
<dbReference type="Gene3D" id="2.60.40.150">
    <property type="entry name" value="C2 domain"/>
    <property type="match status" value="3"/>
</dbReference>
<keyword evidence="3" id="KW-0445">Lipid transport</keyword>
<keyword evidence="6" id="KW-0175">Coiled coil</keyword>
<dbReference type="InterPro" id="IPR031468">
    <property type="entry name" value="SMP_LBD"/>
</dbReference>
<dbReference type="PANTHER" id="PTHR47264">
    <property type="entry name" value="OS01G0128800 PROTEIN"/>
    <property type="match status" value="1"/>
</dbReference>
<dbReference type="EMBL" id="OZ019911">
    <property type="protein sequence ID" value="CAK9212487.1"/>
    <property type="molecule type" value="Genomic_DNA"/>
</dbReference>
<dbReference type="CDD" id="cd00030">
    <property type="entry name" value="C2"/>
    <property type="match status" value="3"/>
</dbReference>
<organism evidence="10 11">
    <name type="scientific">Sphagnum troendelagicum</name>
    <dbReference type="NCBI Taxonomy" id="128251"/>
    <lineage>
        <taxon>Eukaryota</taxon>
        <taxon>Viridiplantae</taxon>
        <taxon>Streptophyta</taxon>
        <taxon>Embryophyta</taxon>
        <taxon>Bryophyta</taxon>
        <taxon>Sphagnophytina</taxon>
        <taxon>Sphagnopsida</taxon>
        <taxon>Sphagnales</taxon>
        <taxon>Sphagnaceae</taxon>
        <taxon>Sphagnum</taxon>
    </lineage>
</organism>
<evidence type="ECO:0000256" key="2">
    <source>
        <dbReference type="ARBA" id="ARBA00022448"/>
    </source>
</evidence>
<comment type="subcellular location">
    <subcellularLocation>
        <location evidence="1">Membrane</location>
    </subcellularLocation>
</comment>
<evidence type="ECO:0000259" key="9">
    <source>
        <dbReference type="PROSITE" id="PS51847"/>
    </source>
</evidence>
<protein>
    <recommendedName>
        <fullName evidence="12">Plant synaptotagmin</fullName>
    </recommendedName>
</protein>
<keyword evidence="2" id="KW-0813">Transport</keyword>
<name>A0ABP0U472_9BRYO</name>
<dbReference type="SMART" id="SM00239">
    <property type="entry name" value="C2"/>
    <property type="match status" value="3"/>
</dbReference>
<dbReference type="PROSITE" id="PS50004">
    <property type="entry name" value="C2"/>
    <property type="match status" value="3"/>
</dbReference>
<reference evidence="10" key="1">
    <citation type="submission" date="2024-02" db="EMBL/GenBank/DDBJ databases">
        <authorList>
            <consortium name="ELIXIR-Norway"/>
            <consortium name="Elixir Norway"/>
        </authorList>
    </citation>
    <scope>NUCLEOTIDE SEQUENCE</scope>
</reference>
<keyword evidence="11" id="KW-1185">Reference proteome</keyword>
<evidence type="ECO:0000256" key="1">
    <source>
        <dbReference type="ARBA" id="ARBA00004370"/>
    </source>
</evidence>
<sequence>MVRGTVGGAAREAQHMWSQLVHEKSVLPYLIPVFVLAWLLERWVIPLSSWIPVIISVWAALQYENFQLQQTVENLNNQWRRHILCSQPNTPLEPSEWLNKMLTNVWPNFVEPKLVHKLMISVAKRIKDKKPRPIQSMVLNDFSLGTTPPVFGLQRTYWSTEGDQAVLHMGFEWDTKDMSLLLAAKLGGPLRGKVARIDINSLHIKGDLRILPILDGQGMLFSFERTPAVKVGIVFGSGSHSVPQTELPLLSGWLEKLFIDTVNRTMVEPNRRCYGLPAVNLKKHAVGGIISVTVVSAHGLTRIRHEDSRGESRSSGSSSGHGSSHHTSSNNGGGGSHNGRVRKKFVEIACEDLTRKTHLEDGGTSPVWNETIDMVLHDNTGTVHLNVYEQGHNNVKYDFLGSCEIKMKYIDDDSTIFWAVGPNSGVLAMRAEHCGKEVTMTVPLENTAAGELTVLLELKEWQFSDGSRAVANHLPGTFTLNSVPSLHPYTGRKLRISAVEGRNLAPVSTDGSINPYLKLFYAKLVRKTKIVNQATNPIWNQGFPFQEVAGEYLKIKCYNSDSFGDENMGSARVNLQAIEDGTVQDVWVPLEKTQQGEIHLKIETQYSEENGSMSATEGAIVELVIVEARDLIAADWGGTSDPYVSVRYGNIKKHTKVVYKTLAPQWQQTLEFVDDRSPLVLHVKDYNAIFPTSSIGHCDVEYEHLHSNQTIDRWIPLQGVRKGEIHIQLTRRVAEKHKAEVVDVPELQKSIDSPMKNIRLQQTTGKVQALIRKALTLAEEEEEMEEMRSMLEELENAQEEREGVITKLQKDRNLLVTKVRELEQAMSGFV</sequence>
<dbReference type="Pfam" id="PF00168">
    <property type="entry name" value="C2"/>
    <property type="match status" value="3"/>
</dbReference>
<evidence type="ECO:0000256" key="7">
    <source>
        <dbReference type="SAM" id="MobiDB-lite"/>
    </source>
</evidence>
<feature type="domain" description="C2" evidence="8">
    <location>
        <begin position="474"/>
        <end position="588"/>
    </location>
</feature>
<dbReference type="PANTHER" id="PTHR47264:SF3">
    <property type="entry name" value="SYNAPTOTAGMIN-5 ISOFORM X1"/>
    <property type="match status" value="1"/>
</dbReference>
<feature type="domain" description="C2" evidence="8">
    <location>
        <begin position="273"/>
        <end position="427"/>
    </location>
</feature>
<dbReference type="CDD" id="cd21669">
    <property type="entry name" value="SMP_SF"/>
    <property type="match status" value="1"/>
</dbReference>
<dbReference type="SUPFAM" id="SSF49562">
    <property type="entry name" value="C2 domain (Calcium/lipid-binding domain, CaLB)"/>
    <property type="match status" value="3"/>
</dbReference>
<keyword evidence="4" id="KW-0446">Lipid-binding</keyword>
<dbReference type="InterPro" id="IPR000008">
    <property type="entry name" value="C2_dom"/>
</dbReference>
<feature type="compositionally biased region" description="Low complexity" evidence="7">
    <location>
        <begin position="313"/>
        <end position="330"/>
    </location>
</feature>
<feature type="domain" description="C2" evidence="8">
    <location>
        <begin position="594"/>
        <end position="715"/>
    </location>
</feature>
<evidence type="ECO:0000256" key="6">
    <source>
        <dbReference type="SAM" id="Coils"/>
    </source>
</evidence>
<evidence type="ECO:0000259" key="8">
    <source>
        <dbReference type="PROSITE" id="PS50004"/>
    </source>
</evidence>
<dbReference type="Proteomes" id="UP001497512">
    <property type="component" value="Chromosome 19"/>
</dbReference>
<accession>A0ABP0U472</accession>
<proteinExistence type="predicted"/>
<evidence type="ECO:0000256" key="3">
    <source>
        <dbReference type="ARBA" id="ARBA00023055"/>
    </source>
</evidence>
<feature type="coiled-coil region" evidence="6">
    <location>
        <begin position="767"/>
        <end position="825"/>
    </location>
</feature>
<dbReference type="PROSITE" id="PS51847">
    <property type="entry name" value="SMP"/>
    <property type="match status" value="1"/>
</dbReference>
<feature type="compositionally biased region" description="Basic and acidic residues" evidence="7">
    <location>
        <begin position="303"/>
        <end position="312"/>
    </location>
</feature>
<feature type="region of interest" description="Disordered" evidence="7">
    <location>
        <begin position="303"/>
        <end position="338"/>
    </location>
</feature>
<evidence type="ECO:0000313" key="10">
    <source>
        <dbReference type="EMBL" id="CAK9212487.1"/>
    </source>
</evidence>
<evidence type="ECO:0000256" key="4">
    <source>
        <dbReference type="ARBA" id="ARBA00023121"/>
    </source>
</evidence>